<keyword evidence="1" id="KW-0472">Membrane</keyword>
<dbReference type="Proteomes" id="UP000821837">
    <property type="component" value="Unassembled WGS sequence"/>
</dbReference>
<dbReference type="AlphaFoldDB" id="A0A9D4PUN2"/>
<feature type="transmembrane region" description="Helical" evidence="1">
    <location>
        <begin position="21"/>
        <end position="43"/>
    </location>
</feature>
<comment type="caution">
    <text evidence="2">The sequence shown here is derived from an EMBL/GenBank/DDBJ whole genome shotgun (WGS) entry which is preliminary data.</text>
</comment>
<keyword evidence="3" id="KW-1185">Reference proteome</keyword>
<name>A0A9D4PUN2_RHISA</name>
<sequence length="272" mass="31122">MASKTDGERSSWRRRFRALRVLVYVGLALGFLYQASDVVVNYLTFPTTNDVRVEGPEQLIMPAASACISNWMSVDPAMDSCPHQKEIRRAMPTDGSLFECSWPKGISKEKLCARQVEFCNYTDTEEYKQLLLRFLDTAGNLGELAMDSEVILQVVMENPGMSIFPSGFAKQHLVQSFSRLPYYMCFTFDWRGSNSLVNFKEDPLTYEMSMIVLWYPGRSPRLSHYEMDMTFHHVDSISAATKHTLLLRPSGSYEYSLQQRSLKEVGGELRKL</sequence>
<gene>
    <name evidence="2" type="ORF">HPB52_006123</name>
</gene>
<evidence type="ECO:0000313" key="3">
    <source>
        <dbReference type="Proteomes" id="UP000821837"/>
    </source>
</evidence>
<keyword evidence="1" id="KW-0812">Transmembrane</keyword>
<reference evidence="2" key="1">
    <citation type="journal article" date="2020" name="Cell">
        <title>Large-Scale Comparative Analyses of Tick Genomes Elucidate Their Genetic Diversity and Vector Capacities.</title>
        <authorList>
            <consortium name="Tick Genome and Microbiome Consortium (TIGMIC)"/>
            <person name="Jia N."/>
            <person name="Wang J."/>
            <person name="Shi W."/>
            <person name="Du L."/>
            <person name="Sun Y."/>
            <person name="Zhan W."/>
            <person name="Jiang J.F."/>
            <person name="Wang Q."/>
            <person name="Zhang B."/>
            <person name="Ji P."/>
            <person name="Bell-Sakyi L."/>
            <person name="Cui X.M."/>
            <person name="Yuan T.T."/>
            <person name="Jiang B.G."/>
            <person name="Yang W.F."/>
            <person name="Lam T.T."/>
            <person name="Chang Q.C."/>
            <person name="Ding S.J."/>
            <person name="Wang X.J."/>
            <person name="Zhu J.G."/>
            <person name="Ruan X.D."/>
            <person name="Zhao L."/>
            <person name="Wei J.T."/>
            <person name="Ye R.Z."/>
            <person name="Que T.C."/>
            <person name="Du C.H."/>
            <person name="Zhou Y.H."/>
            <person name="Cheng J.X."/>
            <person name="Dai P.F."/>
            <person name="Guo W.B."/>
            <person name="Han X.H."/>
            <person name="Huang E.J."/>
            <person name="Li L.F."/>
            <person name="Wei W."/>
            <person name="Gao Y.C."/>
            <person name="Liu J.Z."/>
            <person name="Shao H.Z."/>
            <person name="Wang X."/>
            <person name="Wang C.C."/>
            <person name="Yang T.C."/>
            <person name="Huo Q.B."/>
            <person name="Li W."/>
            <person name="Chen H.Y."/>
            <person name="Chen S.E."/>
            <person name="Zhou L.G."/>
            <person name="Ni X.B."/>
            <person name="Tian J.H."/>
            <person name="Sheng Y."/>
            <person name="Liu T."/>
            <person name="Pan Y.S."/>
            <person name="Xia L.Y."/>
            <person name="Li J."/>
            <person name="Zhao F."/>
            <person name="Cao W.C."/>
        </authorList>
    </citation>
    <scope>NUCLEOTIDE SEQUENCE</scope>
    <source>
        <strain evidence="2">Rsan-2018</strain>
    </source>
</reference>
<protein>
    <submittedName>
        <fullName evidence="2">Uncharacterized protein</fullName>
    </submittedName>
</protein>
<accession>A0A9D4PUN2</accession>
<dbReference type="VEuPathDB" id="VectorBase:RSAN_037162"/>
<evidence type="ECO:0000313" key="2">
    <source>
        <dbReference type="EMBL" id="KAH7956109.1"/>
    </source>
</evidence>
<proteinExistence type="predicted"/>
<reference evidence="2" key="2">
    <citation type="submission" date="2021-09" db="EMBL/GenBank/DDBJ databases">
        <authorList>
            <person name="Jia N."/>
            <person name="Wang J."/>
            <person name="Shi W."/>
            <person name="Du L."/>
            <person name="Sun Y."/>
            <person name="Zhan W."/>
            <person name="Jiang J."/>
            <person name="Wang Q."/>
            <person name="Zhang B."/>
            <person name="Ji P."/>
            <person name="Sakyi L.B."/>
            <person name="Cui X."/>
            <person name="Yuan T."/>
            <person name="Jiang B."/>
            <person name="Yang W."/>
            <person name="Lam T.T.-Y."/>
            <person name="Chang Q."/>
            <person name="Ding S."/>
            <person name="Wang X."/>
            <person name="Zhu J."/>
            <person name="Ruan X."/>
            <person name="Zhao L."/>
            <person name="Wei J."/>
            <person name="Que T."/>
            <person name="Du C."/>
            <person name="Cheng J."/>
            <person name="Dai P."/>
            <person name="Han X."/>
            <person name="Huang E."/>
            <person name="Gao Y."/>
            <person name="Liu J."/>
            <person name="Shao H."/>
            <person name="Ye R."/>
            <person name="Li L."/>
            <person name="Wei W."/>
            <person name="Wang X."/>
            <person name="Wang C."/>
            <person name="Huo Q."/>
            <person name="Li W."/>
            <person name="Guo W."/>
            <person name="Chen H."/>
            <person name="Chen S."/>
            <person name="Zhou L."/>
            <person name="Zhou L."/>
            <person name="Ni X."/>
            <person name="Tian J."/>
            <person name="Zhou Y."/>
            <person name="Sheng Y."/>
            <person name="Liu T."/>
            <person name="Pan Y."/>
            <person name="Xia L."/>
            <person name="Li J."/>
            <person name="Zhao F."/>
            <person name="Cao W."/>
        </authorList>
    </citation>
    <scope>NUCLEOTIDE SEQUENCE</scope>
    <source>
        <strain evidence="2">Rsan-2018</strain>
        <tissue evidence="2">Larvae</tissue>
    </source>
</reference>
<keyword evidence="1" id="KW-1133">Transmembrane helix</keyword>
<organism evidence="2 3">
    <name type="scientific">Rhipicephalus sanguineus</name>
    <name type="common">Brown dog tick</name>
    <name type="synonym">Ixodes sanguineus</name>
    <dbReference type="NCBI Taxonomy" id="34632"/>
    <lineage>
        <taxon>Eukaryota</taxon>
        <taxon>Metazoa</taxon>
        <taxon>Ecdysozoa</taxon>
        <taxon>Arthropoda</taxon>
        <taxon>Chelicerata</taxon>
        <taxon>Arachnida</taxon>
        <taxon>Acari</taxon>
        <taxon>Parasitiformes</taxon>
        <taxon>Ixodida</taxon>
        <taxon>Ixodoidea</taxon>
        <taxon>Ixodidae</taxon>
        <taxon>Rhipicephalinae</taxon>
        <taxon>Rhipicephalus</taxon>
        <taxon>Rhipicephalus</taxon>
    </lineage>
</organism>
<dbReference type="EMBL" id="JABSTV010001250">
    <property type="protein sequence ID" value="KAH7956109.1"/>
    <property type="molecule type" value="Genomic_DNA"/>
</dbReference>
<evidence type="ECO:0000256" key="1">
    <source>
        <dbReference type="SAM" id="Phobius"/>
    </source>
</evidence>